<evidence type="ECO:0000259" key="3">
    <source>
        <dbReference type="Pfam" id="PF00857"/>
    </source>
</evidence>
<dbReference type="Proteomes" id="UP000823868">
    <property type="component" value="Unassembled WGS sequence"/>
</dbReference>
<dbReference type="AlphaFoldDB" id="A0A9D1Y8K2"/>
<reference evidence="4" key="2">
    <citation type="submission" date="2021-04" db="EMBL/GenBank/DDBJ databases">
        <authorList>
            <person name="Gilroy R."/>
        </authorList>
    </citation>
    <scope>NUCLEOTIDE SEQUENCE</scope>
    <source>
        <strain evidence="4">ChiBcec16_6824</strain>
    </source>
</reference>
<keyword evidence="2 4" id="KW-0378">Hydrolase</keyword>
<comment type="caution">
    <text evidence="4">The sequence shown here is derived from an EMBL/GenBank/DDBJ whole genome shotgun (WGS) entry which is preliminary data.</text>
</comment>
<dbReference type="CDD" id="cd00431">
    <property type="entry name" value="cysteine_hydrolases"/>
    <property type="match status" value="1"/>
</dbReference>
<feature type="domain" description="Isochorismatase-like" evidence="3">
    <location>
        <begin position="4"/>
        <end position="168"/>
    </location>
</feature>
<evidence type="ECO:0000313" key="5">
    <source>
        <dbReference type="Proteomes" id="UP000823868"/>
    </source>
</evidence>
<dbReference type="PANTHER" id="PTHR43540:SF6">
    <property type="entry name" value="ISOCHORISMATASE-LIKE DOMAIN-CONTAINING PROTEIN"/>
    <property type="match status" value="1"/>
</dbReference>
<accession>A0A9D1Y8K2</accession>
<evidence type="ECO:0000313" key="4">
    <source>
        <dbReference type="EMBL" id="HIY21012.1"/>
    </source>
</evidence>
<gene>
    <name evidence="4" type="ORF">H9841_03805</name>
</gene>
<dbReference type="InterPro" id="IPR000868">
    <property type="entry name" value="Isochorismatase-like_dom"/>
</dbReference>
<reference evidence="4" key="1">
    <citation type="journal article" date="2021" name="PeerJ">
        <title>Extensive microbial diversity within the chicken gut microbiome revealed by metagenomics and culture.</title>
        <authorList>
            <person name="Gilroy R."/>
            <person name="Ravi A."/>
            <person name="Getino M."/>
            <person name="Pursley I."/>
            <person name="Horton D.L."/>
            <person name="Alikhan N.F."/>
            <person name="Baker D."/>
            <person name="Gharbi K."/>
            <person name="Hall N."/>
            <person name="Watson M."/>
            <person name="Adriaenssens E.M."/>
            <person name="Foster-Nyarko E."/>
            <person name="Jarju S."/>
            <person name="Secka A."/>
            <person name="Antonio M."/>
            <person name="Oren A."/>
            <person name="Chaudhuri R.R."/>
            <person name="La Ragione R."/>
            <person name="Hildebrand F."/>
            <person name="Pallen M.J."/>
        </authorList>
    </citation>
    <scope>NUCLEOTIDE SEQUENCE</scope>
    <source>
        <strain evidence="4">ChiBcec16_6824</strain>
    </source>
</reference>
<dbReference type="GO" id="GO:0016787">
    <property type="term" value="F:hydrolase activity"/>
    <property type="evidence" value="ECO:0007669"/>
    <property type="project" value="UniProtKB-KW"/>
</dbReference>
<dbReference type="PANTHER" id="PTHR43540">
    <property type="entry name" value="PEROXYUREIDOACRYLATE/UREIDOACRYLATE AMIDOHYDROLASE-RELATED"/>
    <property type="match status" value="1"/>
</dbReference>
<evidence type="ECO:0000256" key="1">
    <source>
        <dbReference type="ARBA" id="ARBA00006336"/>
    </source>
</evidence>
<dbReference type="Gene3D" id="3.40.50.850">
    <property type="entry name" value="Isochorismatase-like"/>
    <property type="match status" value="1"/>
</dbReference>
<dbReference type="Pfam" id="PF00857">
    <property type="entry name" value="Isochorismatase"/>
    <property type="match status" value="1"/>
</dbReference>
<dbReference type="EMBL" id="DXDX01000070">
    <property type="protein sequence ID" value="HIY21012.1"/>
    <property type="molecule type" value="Genomic_DNA"/>
</dbReference>
<sequence length="175" mass="19040">MKKLLIVVDYQVDFVNGTLGFVEAEGLDGPIAQRIAAFRAAGDDVVFTYDTHGADYARTQEGRKLPVAHCIGGTAGWELYGETGQAAKPDDLRFRKPTFPSLELAEWLKGRAYQQVELCGLVSHICVLSNAVMVKAALPETEIVVDAALTASYDPALHEKALDVLEGLQITVLHR</sequence>
<evidence type="ECO:0000256" key="2">
    <source>
        <dbReference type="ARBA" id="ARBA00022801"/>
    </source>
</evidence>
<dbReference type="InterPro" id="IPR050272">
    <property type="entry name" value="Isochorismatase-like_hydrls"/>
</dbReference>
<dbReference type="SUPFAM" id="SSF52499">
    <property type="entry name" value="Isochorismatase-like hydrolases"/>
    <property type="match status" value="1"/>
</dbReference>
<name>A0A9D1Y8K2_9FIRM</name>
<proteinExistence type="inferred from homology"/>
<protein>
    <submittedName>
        <fullName evidence="4">Cysteine hydrolase</fullName>
    </submittedName>
</protein>
<organism evidence="4 5">
    <name type="scientific">Candidatus Flavonifractor merdigallinarum</name>
    <dbReference type="NCBI Taxonomy" id="2838589"/>
    <lineage>
        <taxon>Bacteria</taxon>
        <taxon>Bacillati</taxon>
        <taxon>Bacillota</taxon>
        <taxon>Clostridia</taxon>
        <taxon>Eubacteriales</taxon>
        <taxon>Oscillospiraceae</taxon>
        <taxon>Flavonifractor</taxon>
    </lineage>
</organism>
<comment type="similarity">
    <text evidence="1">Belongs to the isochorismatase family.</text>
</comment>
<dbReference type="InterPro" id="IPR036380">
    <property type="entry name" value="Isochorismatase-like_sf"/>
</dbReference>